<sequence>MEVQQQSTPLNGINAKGLHSKISRVTQKINKKRGKYREQYLLEIFHIRTCTTQSSTVAKEEQTPDKPQDVEVREKLSKSLEATKIQLERRRSKVKVLQEEKKTIKNDYKCRKVRVRLLEQTKVLNRNAGKLERKNEQLCKKVKEFQHLYIQSIKKLSSVKKELESIHNRDRSLEDKQHEMNLRETITKKTYKPEFVECVKNLTSFKVATQQVGSVVTEVARLCGKNTKSVAI</sequence>
<feature type="coiled-coil region" evidence="1">
    <location>
        <begin position="80"/>
        <end position="148"/>
    </location>
</feature>
<organism evidence="2 3">
    <name type="scientific">Tegillarca granosa</name>
    <name type="common">Malaysian cockle</name>
    <name type="synonym">Anadara granosa</name>
    <dbReference type="NCBI Taxonomy" id="220873"/>
    <lineage>
        <taxon>Eukaryota</taxon>
        <taxon>Metazoa</taxon>
        <taxon>Spiralia</taxon>
        <taxon>Lophotrochozoa</taxon>
        <taxon>Mollusca</taxon>
        <taxon>Bivalvia</taxon>
        <taxon>Autobranchia</taxon>
        <taxon>Pteriomorphia</taxon>
        <taxon>Arcoida</taxon>
        <taxon>Arcoidea</taxon>
        <taxon>Arcidae</taxon>
        <taxon>Tegillarca</taxon>
    </lineage>
</organism>
<proteinExistence type="predicted"/>
<reference evidence="2 3" key="1">
    <citation type="submission" date="2022-12" db="EMBL/GenBank/DDBJ databases">
        <title>Chromosome-level genome of Tegillarca granosa.</title>
        <authorList>
            <person name="Kim J."/>
        </authorList>
    </citation>
    <scope>NUCLEOTIDE SEQUENCE [LARGE SCALE GENOMIC DNA]</scope>
    <source>
        <strain evidence="2">Teg-2019</strain>
        <tissue evidence="2">Adductor muscle</tissue>
    </source>
</reference>
<keyword evidence="1" id="KW-0175">Coiled coil</keyword>
<evidence type="ECO:0000313" key="3">
    <source>
        <dbReference type="Proteomes" id="UP001217089"/>
    </source>
</evidence>
<gene>
    <name evidence="2" type="ORF">KUTeg_018644</name>
</gene>
<name>A0ABQ9EH43_TEGGR</name>
<accession>A0ABQ9EH43</accession>
<evidence type="ECO:0000256" key="1">
    <source>
        <dbReference type="SAM" id="Coils"/>
    </source>
</evidence>
<protein>
    <submittedName>
        <fullName evidence="2">Uncharacterized protein</fullName>
    </submittedName>
</protein>
<keyword evidence="3" id="KW-1185">Reference proteome</keyword>
<comment type="caution">
    <text evidence="2">The sequence shown here is derived from an EMBL/GenBank/DDBJ whole genome shotgun (WGS) entry which is preliminary data.</text>
</comment>
<dbReference type="Proteomes" id="UP001217089">
    <property type="component" value="Unassembled WGS sequence"/>
</dbReference>
<dbReference type="EMBL" id="JARBDR010000908">
    <property type="protein sequence ID" value="KAJ8303721.1"/>
    <property type="molecule type" value="Genomic_DNA"/>
</dbReference>
<evidence type="ECO:0000313" key="2">
    <source>
        <dbReference type="EMBL" id="KAJ8303721.1"/>
    </source>
</evidence>